<feature type="region of interest" description="Disordered" evidence="1">
    <location>
        <begin position="109"/>
        <end position="137"/>
    </location>
</feature>
<feature type="region of interest" description="Disordered" evidence="1">
    <location>
        <begin position="152"/>
        <end position="176"/>
    </location>
</feature>
<evidence type="ECO:0000313" key="3">
    <source>
        <dbReference type="Proteomes" id="UP001292094"/>
    </source>
</evidence>
<feature type="compositionally biased region" description="Basic and acidic residues" evidence="1">
    <location>
        <begin position="255"/>
        <end position="267"/>
    </location>
</feature>
<sequence length="267" mass="30405">MGTVWDPAGACEQIRRMGEDCKIDEQCTSYHPTLVCKNGSPTTPFDTRRNINRSSRVIAKRNQYNSLCVDSLNGTSAAYDDNDSRNRDSATYTRDRNSASFVHYSDTSDAINANLTPPDSIKNGNSATYDDRNGNSATYDVNKNCTRTLTNSASHNTCSFPSPHTDDSRSSSGSSYSSILTRTLQYNKPVPTDSITDLTATPHNYHDYNYMHTSNHSNNNNNNNNHSYYHRNNHLQYHNNNHSYYHSSNHPYYHNNHEETDYDHTRY</sequence>
<evidence type="ECO:0000313" key="2">
    <source>
        <dbReference type="EMBL" id="KAK4315648.1"/>
    </source>
</evidence>
<dbReference type="Proteomes" id="UP001292094">
    <property type="component" value="Unassembled WGS sequence"/>
</dbReference>
<keyword evidence="3" id="KW-1185">Reference proteome</keyword>
<reference evidence="2" key="1">
    <citation type="submission" date="2023-11" db="EMBL/GenBank/DDBJ databases">
        <title>Genome assemblies of two species of porcelain crab, Petrolisthes cinctipes and Petrolisthes manimaculis (Anomura: Porcellanidae).</title>
        <authorList>
            <person name="Angst P."/>
        </authorList>
    </citation>
    <scope>NUCLEOTIDE SEQUENCE</scope>
    <source>
        <strain evidence="2">PB745_02</strain>
        <tissue evidence="2">Gill</tissue>
    </source>
</reference>
<dbReference type="EMBL" id="JAWZYT010001096">
    <property type="protein sequence ID" value="KAK4315648.1"/>
    <property type="molecule type" value="Genomic_DNA"/>
</dbReference>
<gene>
    <name evidence="2" type="ORF">Pmani_013138</name>
</gene>
<accession>A0AAE1U9M8</accession>
<feature type="compositionally biased region" description="Polar residues" evidence="1">
    <location>
        <begin position="152"/>
        <end position="162"/>
    </location>
</feature>
<name>A0AAE1U9M8_9EUCA</name>
<feature type="region of interest" description="Disordered" evidence="1">
    <location>
        <begin position="248"/>
        <end position="267"/>
    </location>
</feature>
<organism evidence="2 3">
    <name type="scientific">Petrolisthes manimaculis</name>
    <dbReference type="NCBI Taxonomy" id="1843537"/>
    <lineage>
        <taxon>Eukaryota</taxon>
        <taxon>Metazoa</taxon>
        <taxon>Ecdysozoa</taxon>
        <taxon>Arthropoda</taxon>
        <taxon>Crustacea</taxon>
        <taxon>Multicrustacea</taxon>
        <taxon>Malacostraca</taxon>
        <taxon>Eumalacostraca</taxon>
        <taxon>Eucarida</taxon>
        <taxon>Decapoda</taxon>
        <taxon>Pleocyemata</taxon>
        <taxon>Anomura</taxon>
        <taxon>Galatheoidea</taxon>
        <taxon>Porcellanidae</taxon>
        <taxon>Petrolisthes</taxon>
    </lineage>
</organism>
<dbReference type="AlphaFoldDB" id="A0AAE1U9M8"/>
<protein>
    <submittedName>
        <fullName evidence="2">Uncharacterized protein</fullName>
    </submittedName>
</protein>
<proteinExistence type="predicted"/>
<comment type="caution">
    <text evidence="2">The sequence shown here is derived from an EMBL/GenBank/DDBJ whole genome shotgun (WGS) entry which is preliminary data.</text>
</comment>
<evidence type="ECO:0000256" key="1">
    <source>
        <dbReference type="SAM" id="MobiDB-lite"/>
    </source>
</evidence>